<dbReference type="EMBL" id="JBHUMY010000012">
    <property type="protein sequence ID" value="MFD2660944.1"/>
    <property type="molecule type" value="Genomic_DNA"/>
</dbReference>
<accession>A0ABW5QX67</accession>
<evidence type="ECO:0000313" key="2">
    <source>
        <dbReference type="Proteomes" id="UP001597493"/>
    </source>
</evidence>
<keyword evidence="1" id="KW-0282">Flagellum</keyword>
<name>A0ABW5QX67_9BACL</name>
<keyword evidence="2" id="KW-1185">Reference proteome</keyword>
<sequence>MSDSIRIGQFYPANAVPPVKGKTVHRDAEAASQGPTFKEWLDSSSLKFSHHAETRMRQRGIELPADSIMKISHAVEEAKQKGAVNSLIVYRDIAMIVNVPSRTVVTAMDGSQLANNVFTQIDSAVIVKEGRTS</sequence>
<dbReference type="InterPro" id="IPR013367">
    <property type="entry name" value="Flagellar_put"/>
</dbReference>
<dbReference type="Proteomes" id="UP001597493">
    <property type="component" value="Unassembled WGS sequence"/>
</dbReference>
<comment type="caution">
    <text evidence="1">The sequence shown here is derived from an EMBL/GenBank/DDBJ whole genome shotgun (WGS) entry which is preliminary data.</text>
</comment>
<evidence type="ECO:0000313" key="1">
    <source>
        <dbReference type="EMBL" id="MFD2660944.1"/>
    </source>
</evidence>
<protein>
    <submittedName>
        <fullName evidence="1">TIGR02530 family flagellar biosynthesis protein</fullName>
    </submittedName>
</protein>
<keyword evidence="1" id="KW-0966">Cell projection</keyword>
<organism evidence="1 2">
    <name type="scientific">Paenibacillus thailandensis</name>
    <dbReference type="NCBI Taxonomy" id="393250"/>
    <lineage>
        <taxon>Bacteria</taxon>
        <taxon>Bacillati</taxon>
        <taxon>Bacillota</taxon>
        <taxon>Bacilli</taxon>
        <taxon>Bacillales</taxon>
        <taxon>Paenibacillaceae</taxon>
        <taxon>Paenibacillus</taxon>
    </lineage>
</organism>
<keyword evidence="1" id="KW-0969">Cilium</keyword>
<reference evidence="2" key="1">
    <citation type="journal article" date="2019" name="Int. J. Syst. Evol. Microbiol.">
        <title>The Global Catalogue of Microorganisms (GCM) 10K type strain sequencing project: providing services to taxonomists for standard genome sequencing and annotation.</title>
        <authorList>
            <consortium name="The Broad Institute Genomics Platform"/>
            <consortium name="The Broad Institute Genome Sequencing Center for Infectious Disease"/>
            <person name="Wu L."/>
            <person name="Ma J."/>
        </authorList>
    </citation>
    <scope>NUCLEOTIDE SEQUENCE [LARGE SCALE GENOMIC DNA]</scope>
    <source>
        <strain evidence="2">TISTR 1827</strain>
    </source>
</reference>
<gene>
    <name evidence="1" type="ORF">ACFSW5_11860</name>
</gene>
<proteinExistence type="predicted"/>
<dbReference type="RefSeq" id="WP_379273121.1">
    <property type="nucleotide sequence ID" value="NZ_JBHUGT010000002.1"/>
</dbReference>
<dbReference type="NCBIfam" id="TIGR02530">
    <property type="entry name" value="flg_new"/>
    <property type="match status" value="1"/>
</dbReference>
<dbReference type="Pfam" id="PF12611">
    <property type="entry name" value="Flagellar_put"/>
    <property type="match status" value="1"/>
</dbReference>